<dbReference type="EMBL" id="MU006008">
    <property type="protein sequence ID" value="KAF2858550.1"/>
    <property type="molecule type" value="Genomic_DNA"/>
</dbReference>
<feature type="non-terminal residue" evidence="2">
    <location>
        <position position="1"/>
    </location>
</feature>
<reference evidence="2" key="1">
    <citation type="journal article" date="2020" name="Stud. Mycol.">
        <title>101 Dothideomycetes genomes: a test case for predicting lifestyles and emergence of pathogens.</title>
        <authorList>
            <person name="Haridas S."/>
            <person name="Albert R."/>
            <person name="Binder M."/>
            <person name="Bloem J."/>
            <person name="Labutti K."/>
            <person name="Salamov A."/>
            <person name="Andreopoulos B."/>
            <person name="Baker S."/>
            <person name="Barry K."/>
            <person name="Bills G."/>
            <person name="Bluhm B."/>
            <person name="Cannon C."/>
            <person name="Castanera R."/>
            <person name="Culley D."/>
            <person name="Daum C."/>
            <person name="Ezra D."/>
            <person name="Gonzalez J."/>
            <person name="Henrissat B."/>
            <person name="Kuo A."/>
            <person name="Liang C."/>
            <person name="Lipzen A."/>
            <person name="Lutzoni F."/>
            <person name="Magnuson J."/>
            <person name="Mondo S."/>
            <person name="Nolan M."/>
            <person name="Ohm R."/>
            <person name="Pangilinan J."/>
            <person name="Park H.-J."/>
            <person name="Ramirez L."/>
            <person name="Alfaro M."/>
            <person name="Sun H."/>
            <person name="Tritt A."/>
            <person name="Yoshinaga Y."/>
            <person name="Zwiers L.-H."/>
            <person name="Turgeon B."/>
            <person name="Goodwin S."/>
            <person name="Spatafora J."/>
            <person name="Crous P."/>
            <person name="Grigoriev I."/>
        </authorList>
    </citation>
    <scope>NUCLEOTIDE SEQUENCE</scope>
    <source>
        <strain evidence="2">CBS 480.64</strain>
    </source>
</reference>
<feature type="region of interest" description="Disordered" evidence="1">
    <location>
        <begin position="412"/>
        <end position="433"/>
    </location>
</feature>
<evidence type="ECO:0000256" key="1">
    <source>
        <dbReference type="SAM" id="MobiDB-lite"/>
    </source>
</evidence>
<protein>
    <submittedName>
        <fullName evidence="2">Uncharacterized protein</fullName>
    </submittedName>
</protein>
<name>A0A6A7BTL3_9PEZI</name>
<gene>
    <name evidence="2" type="ORF">K470DRAFT_259728</name>
</gene>
<dbReference type="OrthoDB" id="3928442at2759"/>
<keyword evidence="3" id="KW-1185">Reference proteome</keyword>
<organism evidence="2 3">
    <name type="scientific">Piedraia hortae CBS 480.64</name>
    <dbReference type="NCBI Taxonomy" id="1314780"/>
    <lineage>
        <taxon>Eukaryota</taxon>
        <taxon>Fungi</taxon>
        <taxon>Dikarya</taxon>
        <taxon>Ascomycota</taxon>
        <taxon>Pezizomycotina</taxon>
        <taxon>Dothideomycetes</taxon>
        <taxon>Dothideomycetidae</taxon>
        <taxon>Capnodiales</taxon>
        <taxon>Piedraiaceae</taxon>
        <taxon>Piedraia</taxon>
    </lineage>
</organism>
<sequence>MPSMSSPDDASGETKLGLVNSYIPPGVAHRMPAHQAISNYSHQRIQKLLQDMALSLSQMNHADIWKGTISNGSNMLDHFRLSLHRPKFNLVISLGSWDRLYYVLLAEVKRLYSDLKVRFNKHSGNGNISAHDSGAGGGHVDSSTAWTAVGMATRLEEMWTKLNDPGLVTALDNAVCARHDLLRGSERRSVCKLADGRRLILDGLMDLSGMTPNEVIDLAWLLHAMELSVHPCNGTIEQDSALENSSVEIRQAGIGSGHVALEPVDSLDCICESRCHCYSLCRLYDECPCVVKRNSIRRFVSKHEIFVSEGLMGSADVAMTTLAPISGINKRTTPECFFFSPPPGIGSSSAPRQSRNSGRILRYVPAGGTIRLEDRQPIDGPPMLLPHHSSSSYTAEDVYALADRLDLRAPGAAISQENTSTESRRSRSNALTSDRLNRLRHVFSRKFHR</sequence>
<proteinExistence type="predicted"/>
<accession>A0A6A7BTL3</accession>
<dbReference type="AlphaFoldDB" id="A0A6A7BTL3"/>
<dbReference type="Proteomes" id="UP000799421">
    <property type="component" value="Unassembled WGS sequence"/>
</dbReference>
<evidence type="ECO:0000313" key="3">
    <source>
        <dbReference type="Proteomes" id="UP000799421"/>
    </source>
</evidence>
<evidence type="ECO:0000313" key="2">
    <source>
        <dbReference type="EMBL" id="KAF2858550.1"/>
    </source>
</evidence>